<dbReference type="Proteomes" id="UP001267290">
    <property type="component" value="Unassembled WGS sequence"/>
</dbReference>
<protein>
    <submittedName>
        <fullName evidence="1">Uncharacterized protein</fullName>
    </submittedName>
</protein>
<sequence>MGYIKQQRAARVGHVHAERSRQAQPDIILRQQQMPNAGVVLRLMLPEPKELRRGEAGQRLIACEAAELGFADGRLDVGALLRGALIAPEQRRPDNLLRLVEEDRPVHLAGEANTCDTRGFDASGR</sequence>
<organism evidence="1 2">
    <name type="scientific">Paenibacillus qinlingensis</name>
    <dbReference type="NCBI Taxonomy" id="1837343"/>
    <lineage>
        <taxon>Bacteria</taxon>
        <taxon>Bacillati</taxon>
        <taxon>Bacillota</taxon>
        <taxon>Bacilli</taxon>
        <taxon>Bacillales</taxon>
        <taxon>Paenibacillaceae</taxon>
        <taxon>Paenibacillus</taxon>
    </lineage>
</organism>
<gene>
    <name evidence="1" type="ORF">J2736_000098</name>
</gene>
<accession>A0ABU1NN72</accession>
<comment type="caution">
    <text evidence="1">The sequence shown here is derived from an EMBL/GenBank/DDBJ whole genome shotgun (WGS) entry which is preliminary data.</text>
</comment>
<keyword evidence="2" id="KW-1185">Reference proteome</keyword>
<reference evidence="1 2" key="1">
    <citation type="submission" date="2023-07" db="EMBL/GenBank/DDBJ databases">
        <title>Sorghum-associated microbial communities from plants grown in Nebraska, USA.</title>
        <authorList>
            <person name="Schachtman D."/>
        </authorList>
    </citation>
    <scope>NUCLEOTIDE SEQUENCE [LARGE SCALE GENOMIC DNA]</scope>
    <source>
        <strain evidence="1 2">CC258</strain>
    </source>
</reference>
<evidence type="ECO:0000313" key="1">
    <source>
        <dbReference type="EMBL" id="MDR6548915.1"/>
    </source>
</evidence>
<evidence type="ECO:0000313" key="2">
    <source>
        <dbReference type="Proteomes" id="UP001267290"/>
    </source>
</evidence>
<dbReference type="EMBL" id="JAVDSB010000001">
    <property type="protein sequence ID" value="MDR6548915.1"/>
    <property type="molecule type" value="Genomic_DNA"/>
</dbReference>
<name>A0ABU1NN72_9BACL</name>
<proteinExistence type="predicted"/>